<dbReference type="EMBL" id="ML992508">
    <property type="protein sequence ID" value="KAF2222713.1"/>
    <property type="molecule type" value="Genomic_DNA"/>
</dbReference>
<accession>A0A6A6GAX5</accession>
<keyword evidence="1" id="KW-0732">Signal</keyword>
<dbReference type="Proteomes" id="UP000799538">
    <property type="component" value="Unassembled WGS sequence"/>
</dbReference>
<feature type="signal peptide" evidence="1">
    <location>
        <begin position="1"/>
        <end position="22"/>
    </location>
</feature>
<evidence type="ECO:0000313" key="2">
    <source>
        <dbReference type="EMBL" id="KAF2222713.1"/>
    </source>
</evidence>
<protein>
    <submittedName>
        <fullName evidence="2">Uncharacterized protein</fullName>
    </submittedName>
</protein>
<reference evidence="3" key="1">
    <citation type="journal article" date="2020" name="Stud. Mycol.">
        <title>101 Dothideomycetes genomes: A test case for predicting lifestyles and emergence of pathogens.</title>
        <authorList>
            <person name="Haridas S."/>
            <person name="Albert R."/>
            <person name="Binder M."/>
            <person name="Bloem J."/>
            <person name="LaButti K."/>
            <person name="Salamov A."/>
            <person name="Andreopoulos B."/>
            <person name="Baker S."/>
            <person name="Barry K."/>
            <person name="Bills G."/>
            <person name="Bluhm B."/>
            <person name="Cannon C."/>
            <person name="Castanera R."/>
            <person name="Culley D."/>
            <person name="Daum C."/>
            <person name="Ezra D."/>
            <person name="Gonzalez J."/>
            <person name="Henrissat B."/>
            <person name="Kuo A."/>
            <person name="Liang C."/>
            <person name="Lipzen A."/>
            <person name="Lutzoni F."/>
            <person name="Magnuson J."/>
            <person name="Mondo S."/>
            <person name="Nolan M."/>
            <person name="Ohm R."/>
            <person name="Pangilinan J."/>
            <person name="Park H.-J."/>
            <person name="Ramirez L."/>
            <person name="Alfaro M."/>
            <person name="Sun H."/>
            <person name="Tritt A."/>
            <person name="Yoshinaga Y."/>
            <person name="Zwiers L.-H."/>
            <person name="Turgeon B."/>
            <person name="Goodwin S."/>
            <person name="Spatafora J."/>
            <person name="Crous P."/>
            <person name="Grigoriev I."/>
        </authorList>
    </citation>
    <scope>NUCLEOTIDE SEQUENCE [LARGE SCALE GENOMIC DNA]</scope>
    <source>
        <strain evidence="3">CECT 20119</strain>
    </source>
</reference>
<evidence type="ECO:0000256" key="1">
    <source>
        <dbReference type="SAM" id="SignalP"/>
    </source>
</evidence>
<feature type="chain" id="PRO_5025654722" evidence="1">
    <location>
        <begin position="23"/>
        <end position="180"/>
    </location>
</feature>
<sequence>MALRSLLRSCVLAFALASSSLAQTDPATDPATSMGNVQFAPCDGATFDPATFADEDPSWTTVPIDSECHQLPPMEEVTQQGPGMCDFYSNAECSGETSITMMSYEGKCYGTTPGQKWMAVNCWMASNAEEGPVPVGVTSGVGRGALPARIPSTWKFSVRMIGPFRHEIAAQGYGCNRHTL</sequence>
<gene>
    <name evidence="2" type="ORF">BDZ85DRAFT_250576</name>
</gene>
<name>A0A6A6GAX5_9PEZI</name>
<evidence type="ECO:0000313" key="3">
    <source>
        <dbReference type="Proteomes" id="UP000799538"/>
    </source>
</evidence>
<keyword evidence="3" id="KW-1185">Reference proteome</keyword>
<organism evidence="2 3">
    <name type="scientific">Elsinoe ampelina</name>
    <dbReference type="NCBI Taxonomy" id="302913"/>
    <lineage>
        <taxon>Eukaryota</taxon>
        <taxon>Fungi</taxon>
        <taxon>Dikarya</taxon>
        <taxon>Ascomycota</taxon>
        <taxon>Pezizomycotina</taxon>
        <taxon>Dothideomycetes</taxon>
        <taxon>Dothideomycetidae</taxon>
        <taxon>Myriangiales</taxon>
        <taxon>Elsinoaceae</taxon>
        <taxon>Elsinoe</taxon>
    </lineage>
</organism>
<proteinExistence type="predicted"/>
<dbReference type="AlphaFoldDB" id="A0A6A6GAX5"/>